<keyword evidence="8" id="KW-1185">Reference proteome</keyword>
<dbReference type="InterPro" id="IPR043129">
    <property type="entry name" value="ATPase_NBD"/>
</dbReference>
<evidence type="ECO:0000313" key="8">
    <source>
        <dbReference type="Proteomes" id="UP000578449"/>
    </source>
</evidence>
<protein>
    <submittedName>
        <fullName evidence="7">Sugar (Pentulose or hexulose) kinase</fullName>
    </submittedName>
</protein>
<keyword evidence="2" id="KW-0859">Xylose metabolism</keyword>
<dbReference type="CDD" id="cd07783">
    <property type="entry name" value="ASKHA_NBD_FGGY_SePSK_AtXK1-like"/>
    <property type="match status" value="1"/>
</dbReference>
<reference evidence="7 8" key="1">
    <citation type="submission" date="2020-08" db="EMBL/GenBank/DDBJ databases">
        <title>Genomic Encyclopedia of Type Strains, Phase IV (KMG-IV): sequencing the most valuable type-strain genomes for metagenomic binning, comparative biology and taxonomic classification.</title>
        <authorList>
            <person name="Goeker M."/>
        </authorList>
    </citation>
    <scope>NUCLEOTIDE SEQUENCE [LARGE SCALE GENOMIC DNA]</scope>
    <source>
        <strain evidence="7 8">DSM 45615</strain>
    </source>
</reference>
<name>A0A840PLF3_9ACTN</name>
<dbReference type="InterPro" id="IPR018484">
    <property type="entry name" value="FGGY_N"/>
</dbReference>
<evidence type="ECO:0000256" key="4">
    <source>
        <dbReference type="ARBA" id="ARBA00022777"/>
    </source>
</evidence>
<dbReference type="AlphaFoldDB" id="A0A840PLF3"/>
<evidence type="ECO:0000259" key="6">
    <source>
        <dbReference type="Pfam" id="PF02782"/>
    </source>
</evidence>
<dbReference type="InterPro" id="IPR000577">
    <property type="entry name" value="Carb_kinase_FGGY"/>
</dbReference>
<evidence type="ECO:0000313" key="7">
    <source>
        <dbReference type="EMBL" id="MBB5139746.1"/>
    </source>
</evidence>
<keyword evidence="2" id="KW-0119">Carbohydrate metabolism</keyword>
<dbReference type="InterPro" id="IPR018485">
    <property type="entry name" value="FGGY_C"/>
</dbReference>
<comment type="caution">
    <text evidence="7">The sequence shown here is derived from an EMBL/GenBank/DDBJ whole genome shotgun (WGS) entry which is preliminary data.</text>
</comment>
<dbReference type="RefSeq" id="WP_185056561.1">
    <property type="nucleotide sequence ID" value="NZ_BAABIX010000034.1"/>
</dbReference>
<dbReference type="SUPFAM" id="SSF53067">
    <property type="entry name" value="Actin-like ATPase domain"/>
    <property type="match status" value="2"/>
</dbReference>
<evidence type="ECO:0000259" key="5">
    <source>
        <dbReference type="Pfam" id="PF00370"/>
    </source>
</evidence>
<gene>
    <name evidence="7" type="ORF">HNP84_009510</name>
</gene>
<accession>A0A840PLF3</accession>
<organism evidence="7 8">
    <name type="scientific">Thermocatellispora tengchongensis</name>
    <dbReference type="NCBI Taxonomy" id="1073253"/>
    <lineage>
        <taxon>Bacteria</taxon>
        <taxon>Bacillati</taxon>
        <taxon>Actinomycetota</taxon>
        <taxon>Actinomycetes</taxon>
        <taxon>Streptosporangiales</taxon>
        <taxon>Streptosporangiaceae</taxon>
        <taxon>Thermocatellispora</taxon>
    </lineage>
</organism>
<dbReference type="InterPro" id="IPR050406">
    <property type="entry name" value="FGGY_Carb_Kinase"/>
</dbReference>
<dbReference type="PANTHER" id="PTHR43095">
    <property type="entry name" value="SUGAR KINASE"/>
    <property type="match status" value="1"/>
</dbReference>
<evidence type="ECO:0000256" key="1">
    <source>
        <dbReference type="ARBA" id="ARBA00009156"/>
    </source>
</evidence>
<comment type="similarity">
    <text evidence="1">Belongs to the FGGY kinase family.</text>
</comment>
<dbReference type="GO" id="GO:0042732">
    <property type="term" value="P:D-xylose metabolic process"/>
    <property type="evidence" value="ECO:0007669"/>
    <property type="project" value="UniProtKB-KW"/>
</dbReference>
<keyword evidence="4 7" id="KW-0418">Kinase</keyword>
<dbReference type="Gene3D" id="3.30.420.40">
    <property type="match status" value="2"/>
</dbReference>
<dbReference type="Pfam" id="PF02782">
    <property type="entry name" value="FGGY_C"/>
    <property type="match status" value="1"/>
</dbReference>
<feature type="domain" description="Carbohydrate kinase FGGY N-terminal" evidence="5">
    <location>
        <begin position="18"/>
        <end position="254"/>
    </location>
</feature>
<evidence type="ECO:0000256" key="3">
    <source>
        <dbReference type="ARBA" id="ARBA00022679"/>
    </source>
</evidence>
<dbReference type="GO" id="GO:0016301">
    <property type="term" value="F:kinase activity"/>
    <property type="evidence" value="ECO:0007669"/>
    <property type="project" value="UniProtKB-KW"/>
</dbReference>
<keyword evidence="3" id="KW-0808">Transferase</keyword>
<proteinExistence type="inferred from homology"/>
<evidence type="ECO:0000256" key="2">
    <source>
        <dbReference type="ARBA" id="ARBA00022629"/>
    </source>
</evidence>
<sequence>MGADNFARSPGEIPGALWAGIDIGTQGVRVLIADGAGTVLGTGSAPLRSRRGGPGRRHEQDPEDWWRAACAACAEATAGLDAAAVRALAICSTSGTFLLADSAGRPLTPALMYDDDRGAPYAERVAAAGRELWHELSLRIQASWPLPKLLWLAEHGPLGAGARVLHSADYLVARLSGGPAATDSSHALKTGYDSLRERWPEEVLARLGLPASLFGPVVRPGARVAAVSAEAARATGLPEGCAIVAGMTDGCAGQIAAGALAPGSGVSVLGTTLVLKAVSERLLHDPAGAVYSHRHPDGGWLPGGASNVGAGALGAAFPGRDLAELDRAAAAYEPAAEIVYPLTARGERFPFYRPDAEPVTVGEPRTAEEHYAALLQGVAYGERLGLAALGLLGAPVTRPLALIGGATRSAYWCQLRADVLGAPVEIPRNPEAAAGMAVLAAASGGSLTETAARMVPAGTRIEPRPDRVERFDKGFRRLVEALAERDYLSPELAARAVA</sequence>
<dbReference type="Pfam" id="PF00370">
    <property type="entry name" value="FGGY_N"/>
    <property type="match status" value="1"/>
</dbReference>
<dbReference type="EMBL" id="JACHGN010000032">
    <property type="protein sequence ID" value="MBB5139746.1"/>
    <property type="molecule type" value="Genomic_DNA"/>
</dbReference>
<dbReference type="PANTHER" id="PTHR43095:SF5">
    <property type="entry name" value="XYLULOSE KINASE"/>
    <property type="match status" value="1"/>
</dbReference>
<feature type="domain" description="Carbohydrate kinase FGGY C-terminal" evidence="6">
    <location>
        <begin position="268"/>
        <end position="442"/>
    </location>
</feature>
<dbReference type="PIRSF" id="PIRSF000538">
    <property type="entry name" value="GlpK"/>
    <property type="match status" value="1"/>
</dbReference>
<dbReference type="Proteomes" id="UP000578449">
    <property type="component" value="Unassembled WGS sequence"/>
</dbReference>